<dbReference type="PROSITE" id="PS50935">
    <property type="entry name" value="SSB"/>
    <property type="match status" value="1"/>
</dbReference>
<keyword evidence="1 2" id="KW-0238">DNA-binding</keyword>
<feature type="region of interest" description="Disordered" evidence="4">
    <location>
        <begin position="247"/>
        <end position="298"/>
    </location>
</feature>
<proteinExistence type="inferred from homology"/>
<dbReference type="InterPro" id="IPR000424">
    <property type="entry name" value="Primosome_PriB/ssb"/>
</dbReference>
<dbReference type="CDD" id="cd04496">
    <property type="entry name" value="SSB_OBF"/>
    <property type="match status" value="1"/>
</dbReference>
<dbReference type="InterPro" id="IPR012340">
    <property type="entry name" value="NA-bd_OB-fold"/>
</dbReference>
<dbReference type="EMBL" id="RBNH01000015">
    <property type="protein sequence ID" value="RKO21832.1"/>
    <property type="molecule type" value="Genomic_DNA"/>
</dbReference>
<evidence type="ECO:0000256" key="2">
    <source>
        <dbReference type="HAMAP-Rule" id="MF_00984"/>
    </source>
</evidence>
<dbReference type="PANTHER" id="PTHR10302:SF27">
    <property type="entry name" value="SINGLE-STRANDED DNA-BINDING PROTEIN"/>
    <property type="match status" value="1"/>
</dbReference>
<dbReference type="GO" id="GO:0009295">
    <property type="term" value="C:nucleoid"/>
    <property type="evidence" value="ECO:0007669"/>
    <property type="project" value="TreeGrafter"/>
</dbReference>
<dbReference type="GO" id="GO:0006260">
    <property type="term" value="P:DNA replication"/>
    <property type="evidence" value="ECO:0007669"/>
    <property type="project" value="InterPro"/>
</dbReference>
<dbReference type="PANTHER" id="PTHR10302">
    <property type="entry name" value="SINGLE-STRANDED DNA-BINDING PROTEIN"/>
    <property type="match status" value="1"/>
</dbReference>
<dbReference type="Gene3D" id="2.40.50.140">
    <property type="entry name" value="Nucleic acid-binding proteins"/>
    <property type="match status" value="1"/>
</dbReference>
<evidence type="ECO:0000256" key="1">
    <source>
        <dbReference type="ARBA" id="ARBA00023125"/>
    </source>
</evidence>
<dbReference type="AlphaFoldDB" id="A0A3B0FJJ3"/>
<dbReference type="NCBIfam" id="TIGR00621">
    <property type="entry name" value="ssb"/>
    <property type="match status" value="1"/>
</dbReference>
<dbReference type="HAMAP" id="MF_00984">
    <property type="entry name" value="SSB"/>
    <property type="match status" value="1"/>
</dbReference>
<comment type="caution">
    <text evidence="2">Lacks conserved residue(s) required for the propagation of feature annotation.</text>
</comment>
<dbReference type="InterPro" id="IPR011344">
    <property type="entry name" value="ssDNA-bd"/>
</dbReference>
<gene>
    <name evidence="5" type="ORF">D7Z96_15335</name>
</gene>
<evidence type="ECO:0000256" key="3">
    <source>
        <dbReference type="RuleBase" id="RU000524"/>
    </source>
</evidence>
<reference evidence="5 6" key="1">
    <citation type="submission" date="2018-10" db="EMBL/GenBank/DDBJ databases">
        <title>Genome-guide identification and characterization of bacteria that degrade polycyclic aromatic hydrocarbons and resist hexavalent chromium simultaneously.</title>
        <authorList>
            <person name="Feng H."/>
        </authorList>
    </citation>
    <scope>NUCLEOTIDE SEQUENCE [LARGE SCALE GENOMIC DNA]</scope>
    <source>
        <strain evidence="5 6">J015</strain>
    </source>
</reference>
<feature type="region of interest" description="Disordered" evidence="4">
    <location>
        <begin position="92"/>
        <end position="123"/>
    </location>
</feature>
<reference evidence="6" key="2">
    <citation type="submission" date="2018-10" db="EMBL/GenBank/DDBJ databases">
        <authorList>
            <person name="Wang Y."/>
            <person name="Wang J."/>
            <person name="Yang X."/>
            <person name="Wang Z."/>
            <person name="Huang Y."/>
        </authorList>
    </citation>
    <scope>NUCLEOTIDE SEQUENCE [LARGE SCALE GENOMIC DNA]</scope>
    <source>
        <strain evidence="6">J015</strain>
    </source>
</reference>
<comment type="subunit">
    <text evidence="2">Homotetramer.</text>
</comment>
<protein>
    <recommendedName>
        <fullName evidence="2 3">Single-stranded DNA-binding protein</fullName>
        <shortName evidence="2">SSB</shortName>
    </recommendedName>
</protein>
<evidence type="ECO:0000313" key="5">
    <source>
        <dbReference type="EMBL" id="RKO21832.1"/>
    </source>
</evidence>
<dbReference type="GO" id="GO:0003697">
    <property type="term" value="F:single-stranded DNA binding"/>
    <property type="evidence" value="ECO:0007669"/>
    <property type="project" value="UniProtKB-UniRule"/>
</dbReference>
<organism evidence="5 6">
    <name type="scientific">Pseudarthrobacter phenanthrenivorans</name>
    <name type="common">Arthrobacter phenanthrenivorans</name>
    <dbReference type="NCBI Taxonomy" id="361575"/>
    <lineage>
        <taxon>Bacteria</taxon>
        <taxon>Bacillati</taxon>
        <taxon>Actinomycetota</taxon>
        <taxon>Actinomycetes</taxon>
        <taxon>Micrococcales</taxon>
        <taxon>Micrococcaceae</taxon>
        <taxon>Pseudarthrobacter</taxon>
    </lineage>
</organism>
<comment type="caution">
    <text evidence="5">The sequence shown here is derived from an EMBL/GenBank/DDBJ whole genome shotgun (WGS) entry which is preliminary data.</text>
</comment>
<sequence length="298" mass="32239">MTNPRPVVGYKLSPRIPLEVDLFRQVNPSGRIPSDVVDPYVVEPAIVEPLSEDLYDDYANPGVGGDDRYFEAISRAPLGEGSLWDAHTADQYQPNDLTHDEPGGTGPQNEPATDTENITSTRGKGTIMAGETTITVIGNLTSDPELRFTPSGSAVANFTIASTPRTFDRQSNEWKDGETLFLRASVWREAAENVAESLTKGMRVIVTGRLKSRSYETKEGEKRTVIELEVDEIGPSLRYANAKVNRTQRGNQGGQGNGFQSNGNSQPQTGSQDDPWAVPATSNAAGGWGNGPDSEPPF</sequence>
<dbReference type="RefSeq" id="WP_120693052.1">
    <property type="nucleotide sequence ID" value="NZ_RBNH01000015.1"/>
</dbReference>
<accession>A0A3B0FJJ3</accession>
<dbReference type="NCBIfam" id="NF005851">
    <property type="entry name" value="PRK07772.1"/>
    <property type="match status" value="1"/>
</dbReference>
<dbReference type="Pfam" id="PF00436">
    <property type="entry name" value="SSB"/>
    <property type="match status" value="1"/>
</dbReference>
<dbReference type="SUPFAM" id="SSF50249">
    <property type="entry name" value="Nucleic acid-binding proteins"/>
    <property type="match status" value="1"/>
</dbReference>
<feature type="compositionally biased region" description="Polar residues" evidence="4">
    <location>
        <begin position="107"/>
        <end position="123"/>
    </location>
</feature>
<dbReference type="Proteomes" id="UP000273159">
    <property type="component" value="Unassembled WGS sequence"/>
</dbReference>
<evidence type="ECO:0000313" key="6">
    <source>
        <dbReference type="Proteomes" id="UP000273159"/>
    </source>
</evidence>
<evidence type="ECO:0000256" key="4">
    <source>
        <dbReference type="SAM" id="MobiDB-lite"/>
    </source>
</evidence>
<name>A0A3B0FJJ3_PSEPS</name>